<organism evidence="6 7">
    <name type="scientific">Dechloromonas denitrificans</name>
    <dbReference type="NCBI Taxonomy" id="281362"/>
    <lineage>
        <taxon>Bacteria</taxon>
        <taxon>Pseudomonadati</taxon>
        <taxon>Pseudomonadota</taxon>
        <taxon>Betaproteobacteria</taxon>
        <taxon>Rhodocyclales</taxon>
        <taxon>Azonexaceae</taxon>
        <taxon>Dechloromonas</taxon>
    </lineage>
</organism>
<reference evidence="6 7" key="1">
    <citation type="submission" date="2015-12" db="EMBL/GenBank/DDBJ databases">
        <title>Nitrous oxide reduction kinetics distinguish bacteria harboring typical versus atypical NosZ.</title>
        <authorList>
            <person name="Yoon S."/>
            <person name="Nissen S."/>
            <person name="Park D."/>
            <person name="Sanford R.A."/>
            <person name="Loeffler F.E."/>
        </authorList>
    </citation>
    <scope>NUCLEOTIDE SEQUENCE [LARGE SCALE GENOMIC DNA]</scope>
    <source>
        <strain evidence="6 7">ATCC BAA-841</strain>
    </source>
</reference>
<evidence type="ECO:0000259" key="5">
    <source>
        <dbReference type="PROSITE" id="PS50893"/>
    </source>
</evidence>
<dbReference type="Pfam" id="PF00005">
    <property type="entry name" value="ABC_tran"/>
    <property type="match status" value="1"/>
</dbReference>
<dbReference type="InterPro" id="IPR003439">
    <property type="entry name" value="ABC_transporter-like_ATP-bd"/>
</dbReference>
<dbReference type="GO" id="GO:0005524">
    <property type="term" value="F:ATP binding"/>
    <property type="evidence" value="ECO:0007669"/>
    <property type="project" value="UniProtKB-KW"/>
</dbReference>
<keyword evidence="2" id="KW-0472">Membrane</keyword>
<name>A0A133XF52_9RHOO</name>
<dbReference type="EMBL" id="LODL01000035">
    <property type="protein sequence ID" value="KXB29526.1"/>
    <property type="molecule type" value="Genomic_DNA"/>
</dbReference>
<keyword evidence="7" id="KW-1185">Reference proteome</keyword>
<dbReference type="Proteomes" id="UP000070186">
    <property type="component" value="Unassembled WGS sequence"/>
</dbReference>
<keyword evidence="1" id="KW-0813">Transport</keyword>
<dbReference type="PROSITE" id="PS00211">
    <property type="entry name" value="ABC_TRANSPORTER_1"/>
    <property type="match status" value="1"/>
</dbReference>
<dbReference type="GO" id="GO:0016887">
    <property type="term" value="F:ATP hydrolysis activity"/>
    <property type="evidence" value="ECO:0007669"/>
    <property type="project" value="InterPro"/>
</dbReference>
<dbReference type="InterPro" id="IPR027417">
    <property type="entry name" value="P-loop_NTPase"/>
</dbReference>
<evidence type="ECO:0000313" key="7">
    <source>
        <dbReference type="Proteomes" id="UP000070186"/>
    </source>
</evidence>
<dbReference type="SMART" id="SM00382">
    <property type="entry name" value="AAA"/>
    <property type="match status" value="1"/>
</dbReference>
<evidence type="ECO:0000313" key="6">
    <source>
        <dbReference type="EMBL" id="KXB29526.1"/>
    </source>
</evidence>
<protein>
    <submittedName>
        <fullName evidence="6">ABC transporter ATP-binding protein</fullName>
    </submittedName>
</protein>
<dbReference type="PROSITE" id="PS50893">
    <property type="entry name" value="ABC_TRANSPORTER_2"/>
    <property type="match status" value="1"/>
</dbReference>
<evidence type="ECO:0000256" key="4">
    <source>
        <dbReference type="ARBA" id="ARBA00022840"/>
    </source>
</evidence>
<sequence length="239" mass="26262">MFPLRIAGLRFAPEARPILDGLDLELSGEGISVILGPNGTGKTLLLRLLAGLLPADGGAIDWGGAAQPDGRLAMVFQQPMLLRMTVFTNVEFALRPQAMSAAERRRRTTEVLERVGLAHRARDCARLLSGGERQRLALARAWAMRPRLLLLDEPTASLDPSATEAVERIIREVRTEGAKVLMTTHNLGQATRLADDIIFLADGRVQEHAPASRFFARPQSPAARAFMQGELPWRIAFDR</sequence>
<feature type="domain" description="ABC transporter" evidence="5">
    <location>
        <begin position="4"/>
        <end position="227"/>
    </location>
</feature>
<dbReference type="SUPFAM" id="SSF52540">
    <property type="entry name" value="P-loop containing nucleoside triphosphate hydrolases"/>
    <property type="match status" value="1"/>
</dbReference>
<dbReference type="STRING" id="281362.AT959_16410"/>
<dbReference type="RefSeq" id="WP_066885312.1">
    <property type="nucleotide sequence ID" value="NZ_LODL01000035.1"/>
</dbReference>
<comment type="caution">
    <text evidence="6">The sequence shown here is derived from an EMBL/GenBank/DDBJ whole genome shotgun (WGS) entry which is preliminary data.</text>
</comment>
<keyword evidence="2" id="KW-1003">Cell membrane</keyword>
<dbReference type="PANTHER" id="PTHR43023">
    <property type="entry name" value="PROTEIN TRIGALACTOSYLDIACYLGLYCEROL 3, CHLOROPLASTIC"/>
    <property type="match status" value="1"/>
</dbReference>
<dbReference type="Gene3D" id="3.40.50.300">
    <property type="entry name" value="P-loop containing nucleotide triphosphate hydrolases"/>
    <property type="match status" value="1"/>
</dbReference>
<accession>A0A133XF52</accession>
<keyword evidence="3" id="KW-0547">Nucleotide-binding</keyword>
<dbReference type="InterPro" id="IPR003593">
    <property type="entry name" value="AAA+_ATPase"/>
</dbReference>
<proteinExistence type="predicted"/>
<gene>
    <name evidence="6" type="ORF">AT959_16410</name>
</gene>
<evidence type="ECO:0000256" key="1">
    <source>
        <dbReference type="ARBA" id="ARBA00022448"/>
    </source>
</evidence>
<dbReference type="PANTHER" id="PTHR43023:SF3">
    <property type="entry name" value="PROTEIN TRIGALACTOSYLDIACYLGLYCEROL 3, CHLOROPLASTIC"/>
    <property type="match status" value="1"/>
</dbReference>
<dbReference type="InterPro" id="IPR017871">
    <property type="entry name" value="ABC_transporter-like_CS"/>
</dbReference>
<evidence type="ECO:0000256" key="2">
    <source>
        <dbReference type="ARBA" id="ARBA00022475"/>
    </source>
</evidence>
<keyword evidence="4 6" id="KW-0067">ATP-binding</keyword>
<dbReference type="AlphaFoldDB" id="A0A133XF52"/>
<evidence type="ECO:0000256" key="3">
    <source>
        <dbReference type="ARBA" id="ARBA00022741"/>
    </source>
</evidence>